<dbReference type="PANTHER" id="PTHR42786">
    <property type="entry name" value="TRNA/RRNA METHYLTRANSFERASE"/>
    <property type="match status" value="1"/>
</dbReference>
<evidence type="ECO:0000256" key="1">
    <source>
        <dbReference type="ARBA" id="ARBA00007228"/>
    </source>
</evidence>
<dbReference type="GO" id="GO:0002128">
    <property type="term" value="P:tRNA nucleoside ribose methylation"/>
    <property type="evidence" value="ECO:0007669"/>
    <property type="project" value="TreeGrafter"/>
</dbReference>
<dbReference type="Gene3D" id="1.10.8.590">
    <property type="match status" value="1"/>
</dbReference>
<dbReference type="InterPro" id="IPR004384">
    <property type="entry name" value="RNA_MeTrfase_TrmJ/LasT"/>
</dbReference>
<name>A0A3B0SJQ5_9ZZZZ</name>
<organism evidence="6">
    <name type="scientific">hydrothermal vent metagenome</name>
    <dbReference type="NCBI Taxonomy" id="652676"/>
    <lineage>
        <taxon>unclassified sequences</taxon>
        <taxon>metagenomes</taxon>
        <taxon>ecological metagenomes</taxon>
    </lineage>
</organism>
<accession>A0A3B0SJQ5</accession>
<dbReference type="GO" id="GO:0160206">
    <property type="term" value="F:tRNA (cytidine(32)/uridine(32)-2'-O)-methyltransferase activity"/>
    <property type="evidence" value="ECO:0007669"/>
    <property type="project" value="UniProtKB-EC"/>
</dbReference>
<dbReference type="AlphaFoldDB" id="A0A3B0SJQ5"/>
<keyword evidence="3 6" id="KW-0808">Transferase</keyword>
<gene>
    <name evidence="6" type="ORF">MNBD_ALPHA06-2196</name>
</gene>
<dbReference type="EC" id="2.1.1.200" evidence="6"/>
<dbReference type="GO" id="GO:0005829">
    <property type="term" value="C:cytosol"/>
    <property type="evidence" value="ECO:0007669"/>
    <property type="project" value="TreeGrafter"/>
</dbReference>
<keyword evidence="2 6" id="KW-0489">Methyltransferase</keyword>
<dbReference type="GO" id="GO:0003723">
    <property type="term" value="F:RNA binding"/>
    <property type="evidence" value="ECO:0007669"/>
    <property type="project" value="InterPro"/>
</dbReference>
<keyword evidence="4" id="KW-0949">S-adenosyl-L-methionine</keyword>
<proteinExistence type="inferred from homology"/>
<dbReference type="EMBL" id="UOEE01000197">
    <property type="protein sequence ID" value="VAV95145.1"/>
    <property type="molecule type" value="Genomic_DNA"/>
</dbReference>
<dbReference type="InterPro" id="IPR001537">
    <property type="entry name" value="SpoU_MeTrfase"/>
</dbReference>
<dbReference type="SUPFAM" id="SSF75217">
    <property type="entry name" value="alpha/beta knot"/>
    <property type="match status" value="1"/>
</dbReference>
<dbReference type="PANTHER" id="PTHR42786:SF7">
    <property type="entry name" value="TRNA_RRNA METHYLTRANSFERASE SPOU TYPE DOMAIN-CONTAINING PROTEIN"/>
    <property type="match status" value="1"/>
</dbReference>
<sequence>MSETAKTTAPVIILSHPQMGENIGAAARVMCNFGLHELRLIAPRDGWPNEKSTTLAAGAFAQMLPVRVFEDSKAAVADLQMVFAVSARIRDMEKPVFSPEQAIQKIKTSSAKPAKTGFLFGAESSGLDNAQVCLCDAVVTYPINADFHSLNLAQAVAVLAYAWRSQGDDENLATGKDSAVASKAEMDGMLGQFCTELRNAGFFHPPEKEGLMMQNIQNMMIRCAPTVQEVRTFRGVIKALAKGRGPFRQ</sequence>
<evidence type="ECO:0000256" key="4">
    <source>
        <dbReference type="ARBA" id="ARBA00022691"/>
    </source>
</evidence>
<dbReference type="Gene3D" id="3.40.1280.10">
    <property type="match status" value="1"/>
</dbReference>
<evidence type="ECO:0000259" key="5">
    <source>
        <dbReference type="Pfam" id="PF00588"/>
    </source>
</evidence>
<evidence type="ECO:0000256" key="3">
    <source>
        <dbReference type="ARBA" id="ARBA00022679"/>
    </source>
</evidence>
<dbReference type="CDD" id="cd18093">
    <property type="entry name" value="SpoU-like_TrmJ"/>
    <property type="match status" value="1"/>
</dbReference>
<evidence type="ECO:0000313" key="6">
    <source>
        <dbReference type="EMBL" id="VAV95145.1"/>
    </source>
</evidence>
<evidence type="ECO:0000256" key="2">
    <source>
        <dbReference type="ARBA" id="ARBA00022603"/>
    </source>
</evidence>
<protein>
    <submittedName>
        <fullName evidence="6">tRNA (Cytidine(32)/uridine(32)-2'-O)-methyltransferase</fullName>
        <ecNumber evidence="6">2.1.1.200</ecNumber>
    </submittedName>
</protein>
<feature type="domain" description="tRNA/rRNA methyltransferase SpoU type" evidence="5">
    <location>
        <begin position="11"/>
        <end position="161"/>
    </location>
</feature>
<reference evidence="6" key="1">
    <citation type="submission" date="2018-06" db="EMBL/GenBank/DDBJ databases">
        <authorList>
            <person name="Zhirakovskaya E."/>
        </authorList>
    </citation>
    <scope>NUCLEOTIDE SEQUENCE</scope>
</reference>
<dbReference type="Pfam" id="PF00588">
    <property type="entry name" value="SpoU_methylase"/>
    <property type="match status" value="1"/>
</dbReference>
<comment type="similarity">
    <text evidence="1">Belongs to the class IV-like SAM-binding methyltransferase superfamily. RNA methyltransferase TrmH family.</text>
</comment>
<dbReference type="InterPro" id="IPR029028">
    <property type="entry name" value="Alpha/beta_knot_MTases"/>
</dbReference>
<dbReference type="InterPro" id="IPR029026">
    <property type="entry name" value="tRNA_m1G_MTases_N"/>
</dbReference>
<dbReference type="PIRSF" id="PIRSF004808">
    <property type="entry name" value="LasT"/>
    <property type="match status" value="1"/>
</dbReference>